<dbReference type="Proteomes" id="UP000307440">
    <property type="component" value="Unassembled WGS sequence"/>
</dbReference>
<dbReference type="AlphaFoldDB" id="A0A5C3KK66"/>
<accession>A0A5C3KK66</accession>
<evidence type="ECO:0000313" key="2">
    <source>
        <dbReference type="Proteomes" id="UP000307440"/>
    </source>
</evidence>
<dbReference type="STRING" id="230819.A0A5C3KK66"/>
<sequence>MLDALNDVQTSANFRILEDAISTLYRSVTEETSPQSRAMAKCALITALLTRFACKGWMRDMLDCSIHFSGGNSQEMEYMFLHWVGERSFTKPASVQSAVKLVERFRASFNAGDISEAIELSRLENDIQDERALSRFLIALANTFVIRYLRYGKLEDLGEADWRLQDAKDLCESGDPLVYLATLCLAHINWLRFTELREGPGLMETVRYISEADKEDQEASELCQKGRAMADGEESQLNESVSLLSSSLALRLWPHPKRYDSLYYLAAALLRRYRLQHSLEDLERAHRMLQEALSFVPFPYPDRPTVLISAGSALLHRFAHTGVEDDLNSSISLLEESLEIQPDGPDRPRTLNVLALGLHIRSELNGDSRDLEKSISTYREYLASEDTDDSDRSYPLFSLGHALMSRFKQRGDLKDIEECILLHREGLALRPASHRNRADALTSLAYMLHMKDQRTGSSSGHHESSVLTDEALKILTTSSRAGHDLSEALYLRYQQSRNISDLDECITLRREALLLDNKHHPDRTPKLNDLAIVLSQRFEATHDVQDLSECISTYEEALALTPESHADRCGWQGNYARTLHSAFMHTQDIQHLDKSLELFESAASCVTGSLFFRLEMANEWARYGRTYVPLSAMRGYRRGIELLPLLASLDLTLDQRQNVLVHVRDLVRNAVQFAIQHGQYEEAVVFLATGRSIFWSQSLQLRTSVDELKLANPTLAQRFRDVSRRLEELTNRPSSSSTTSSLDANTLLSERNRLLTEIRASDGFQQFLLPPSFASLK</sequence>
<dbReference type="EMBL" id="ML210295">
    <property type="protein sequence ID" value="TFK20586.1"/>
    <property type="molecule type" value="Genomic_DNA"/>
</dbReference>
<organism evidence="1 2">
    <name type="scientific">Coprinopsis marcescibilis</name>
    <name type="common">Agaric fungus</name>
    <name type="synonym">Psathyrella marcescibilis</name>
    <dbReference type="NCBI Taxonomy" id="230819"/>
    <lineage>
        <taxon>Eukaryota</taxon>
        <taxon>Fungi</taxon>
        <taxon>Dikarya</taxon>
        <taxon>Basidiomycota</taxon>
        <taxon>Agaricomycotina</taxon>
        <taxon>Agaricomycetes</taxon>
        <taxon>Agaricomycetidae</taxon>
        <taxon>Agaricales</taxon>
        <taxon>Agaricineae</taxon>
        <taxon>Psathyrellaceae</taxon>
        <taxon>Coprinopsis</taxon>
    </lineage>
</organism>
<evidence type="ECO:0008006" key="3">
    <source>
        <dbReference type="Google" id="ProtNLM"/>
    </source>
</evidence>
<dbReference type="Gene3D" id="1.25.40.10">
    <property type="entry name" value="Tetratricopeptide repeat domain"/>
    <property type="match status" value="1"/>
</dbReference>
<feature type="non-terminal residue" evidence="1">
    <location>
        <position position="777"/>
    </location>
</feature>
<proteinExistence type="predicted"/>
<name>A0A5C3KK66_COPMA</name>
<dbReference type="InterPro" id="IPR011990">
    <property type="entry name" value="TPR-like_helical_dom_sf"/>
</dbReference>
<reference evidence="1 2" key="1">
    <citation type="journal article" date="2019" name="Nat. Ecol. Evol.">
        <title>Megaphylogeny resolves global patterns of mushroom evolution.</title>
        <authorList>
            <person name="Varga T."/>
            <person name="Krizsan K."/>
            <person name="Foldi C."/>
            <person name="Dima B."/>
            <person name="Sanchez-Garcia M."/>
            <person name="Sanchez-Ramirez S."/>
            <person name="Szollosi G.J."/>
            <person name="Szarkandi J.G."/>
            <person name="Papp V."/>
            <person name="Albert L."/>
            <person name="Andreopoulos W."/>
            <person name="Angelini C."/>
            <person name="Antonin V."/>
            <person name="Barry K.W."/>
            <person name="Bougher N.L."/>
            <person name="Buchanan P."/>
            <person name="Buyck B."/>
            <person name="Bense V."/>
            <person name="Catcheside P."/>
            <person name="Chovatia M."/>
            <person name="Cooper J."/>
            <person name="Damon W."/>
            <person name="Desjardin D."/>
            <person name="Finy P."/>
            <person name="Geml J."/>
            <person name="Haridas S."/>
            <person name="Hughes K."/>
            <person name="Justo A."/>
            <person name="Karasinski D."/>
            <person name="Kautmanova I."/>
            <person name="Kiss B."/>
            <person name="Kocsube S."/>
            <person name="Kotiranta H."/>
            <person name="LaButti K.M."/>
            <person name="Lechner B.E."/>
            <person name="Liimatainen K."/>
            <person name="Lipzen A."/>
            <person name="Lukacs Z."/>
            <person name="Mihaltcheva S."/>
            <person name="Morgado L.N."/>
            <person name="Niskanen T."/>
            <person name="Noordeloos M.E."/>
            <person name="Ohm R.A."/>
            <person name="Ortiz-Santana B."/>
            <person name="Ovrebo C."/>
            <person name="Racz N."/>
            <person name="Riley R."/>
            <person name="Savchenko A."/>
            <person name="Shiryaev A."/>
            <person name="Soop K."/>
            <person name="Spirin V."/>
            <person name="Szebenyi C."/>
            <person name="Tomsovsky M."/>
            <person name="Tulloss R.E."/>
            <person name="Uehling J."/>
            <person name="Grigoriev I.V."/>
            <person name="Vagvolgyi C."/>
            <person name="Papp T."/>
            <person name="Martin F.M."/>
            <person name="Miettinen O."/>
            <person name="Hibbett D.S."/>
            <person name="Nagy L.G."/>
        </authorList>
    </citation>
    <scope>NUCLEOTIDE SEQUENCE [LARGE SCALE GENOMIC DNA]</scope>
    <source>
        <strain evidence="1 2">CBS 121175</strain>
    </source>
</reference>
<protein>
    <recommendedName>
        <fullName evidence="3">TPR-like protein</fullName>
    </recommendedName>
</protein>
<evidence type="ECO:0000313" key="1">
    <source>
        <dbReference type="EMBL" id="TFK20586.1"/>
    </source>
</evidence>
<gene>
    <name evidence="1" type="ORF">FA15DRAFT_599521</name>
</gene>
<dbReference type="OrthoDB" id="3261813at2759"/>
<dbReference type="SUPFAM" id="SSF48452">
    <property type="entry name" value="TPR-like"/>
    <property type="match status" value="1"/>
</dbReference>
<keyword evidence="2" id="KW-1185">Reference proteome</keyword>
<dbReference type="SUPFAM" id="SSF81901">
    <property type="entry name" value="HCP-like"/>
    <property type="match status" value="1"/>
</dbReference>